<protein>
    <submittedName>
        <fullName evidence="1">Uncharacterized protein</fullName>
    </submittedName>
</protein>
<proteinExistence type="predicted"/>
<gene>
    <name evidence="1" type="ORF">C7I84_03210</name>
</gene>
<accession>A0A2P7SQG6</accession>
<dbReference type="EMBL" id="PXYK01000003">
    <property type="protein sequence ID" value="PSJ64677.1"/>
    <property type="molecule type" value="Genomic_DNA"/>
</dbReference>
<organism evidence="1 2">
    <name type="scientific">Kumtagia ephedrae</name>
    <dbReference type="NCBI Taxonomy" id="2116701"/>
    <lineage>
        <taxon>Bacteria</taxon>
        <taxon>Pseudomonadati</taxon>
        <taxon>Pseudomonadota</taxon>
        <taxon>Alphaproteobacteria</taxon>
        <taxon>Hyphomicrobiales</taxon>
        <taxon>Phyllobacteriaceae</taxon>
        <taxon>Kumtagia</taxon>
    </lineage>
</organism>
<evidence type="ECO:0000313" key="2">
    <source>
        <dbReference type="Proteomes" id="UP000241229"/>
    </source>
</evidence>
<reference evidence="1 2" key="1">
    <citation type="submission" date="2018-03" db="EMBL/GenBank/DDBJ databases">
        <title>The draft genome of Mesorhizobium sp. 6GN-30.</title>
        <authorList>
            <person name="Liu L."/>
            <person name="Li L."/>
            <person name="Wang T."/>
            <person name="Zhang X."/>
            <person name="Liang L."/>
        </authorList>
    </citation>
    <scope>NUCLEOTIDE SEQUENCE [LARGE SCALE GENOMIC DNA]</scope>
    <source>
        <strain evidence="1 2">6GN30</strain>
    </source>
</reference>
<evidence type="ECO:0000313" key="1">
    <source>
        <dbReference type="EMBL" id="PSJ64677.1"/>
    </source>
</evidence>
<comment type="caution">
    <text evidence="1">The sequence shown here is derived from an EMBL/GenBank/DDBJ whole genome shotgun (WGS) entry which is preliminary data.</text>
</comment>
<keyword evidence="2" id="KW-1185">Reference proteome</keyword>
<dbReference type="Proteomes" id="UP000241229">
    <property type="component" value="Unassembled WGS sequence"/>
</dbReference>
<sequence>MDSFHQFTKFFRLCMRKIRRRDFFFYFSMKVFFRSAAEKIFQNLVQSQEAENHAVAGKRKVVISNQLRIIGL</sequence>
<name>A0A2P7SQG6_9HYPH</name>
<dbReference type="AlphaFoldDB" id="A0A2P7SQG6"/>